<name>A0ABD3XEX4_SINWO</name>
<reference evidence="2 3" key="1">
    <citation type="submission" date="2024-11" db="EMBL/GenBank/DDBJ databases">
        <title>Chromosome-level genome assembly of the freshwater bivalve Anodonta woodiana.</title>
        <authorList>
            <person name="Chen X."/>
        </authorList>
    </citation>
    <scope>NUCLEOTIDE SEQUENCE [LARGE SCALE GENOMIC DNA]</scope>
    <source>
        <strain evidence="2">MN2024</strain>
        <tissue evidence="2">Gills</tissue>
    </source>
</reference>
<keyword evidence="1" id="KW-0812">Transmembrane</keyword>
<dbReference type="EMBL" id="JBJQND010000002">
    <property type="protein sequence ID" value="KAL3884814.1"/>
    <property type="molecule type" value="Genomic_DNA"/>
</dbReference>
<keyword evidence="1" id="KW-1133">Transmembrane helix</keyword>
<keyword evidence="3" id="KW-1185">Reference proteome</keyword>
<evidence type="ECO:0000313" key="2">
    <source>
        <dbReference type="EMBL" id="KAL3884814.1"/>
    </source>
</evidence>
<comment type="caution">
    <text evidence="2">The sequence shown here is derived from an EMBL/GenBank/DDBJ whole genome shotgun (WGS) entry which is preliminary data.</text>
</comment>
<proteinExistence type="predicted"/>
<gene>
    <name evidence="2" type="ORF">ACJMK2_024915</name>
</gene>
<accession>A0ABD3XEX4</accession>
<feature type="transmembrane region" description="Helical" evidence="1">
    <location>
        <begin position="6"/>
        <end position="27"/>
    </location>
</feature>
<feature type="non-terminal residue" evidence="2">
    <location>
        <position position="1"/>
    </location>
</feature>
<evidence type="ECO:0000256" key="1">
    <source>
        <dbReference type="SAM" id="Phobius"/>
    </source>
</evidence>
<dbReference type="Proteomes" id="UP001634394">
    <property type="component" value="Unassembled WGS sequence"/>
</dbReference>
<protein>
    <submittedName>
        <fullName evidence="2">Uncharacterized protein</fullName>
    </submittedName>
</protein>
<dbReference type="AlphaFoldDB" id="A0ABD3XEX4"/>
<organism evidence="2 3">
    <name type="scientific">Sinanodonta woodiana</name>
    <name type="common">Chinese pond mussel</name>
    <name type="synonym">Anodonta woodiana</name>
    <dbReference type="NCBI Taxonomy" id="1069815"/>
    <lineage>
        <taxon>Eukaryota</taxon>
        <taxon>Metazoa</taxon>
        <taxon>Spiralia</taxon>
        <taxon>Lophotrochozoa</taxon>
        <taxon>Mollusca</taxon>
        <taxon>Bivalvia</taxon>
        <taxon>Autobranchia</taxon>
        <taxon>Heteroconchia</taxon>
        <taxon>Palaeoheterodonta</taxon>
        <taxon>Unionida</taxon>
        <taxon>Unionoidea</taxon>
        <taxon>Unionidae</taxon>
        <taxon>Unioninae</taxon>
        <taxon>Sinanodonta</taxon>
    </lineage>
</organism>
<keyword evidence="1" id="KW-0472">Membrane</keyword>
<evidence type="ECO:0000313" key="3">
    <source>
        <dbReference type="Proteomes" id="UP001634394"/>
    </source>
</evidence>
<sequence>NSYWLLPSLTIVVVILVAAGTASIALCKLRKRRAIINGNGLQNIDIPSGDLNATMISTTNNMFGNLTNPMTTNGVEKVNKKERHIYPRDVQCVQPSTLTTSECRTHFNLSMSENAESQNINEYEHVNEYAVLCDEYRSDETYLMLYSDSLGGNPTLNNIGRGAKDQHSCMTIQQIAQDHTVTTKPKKLVSAANSSHWYDKVYTKSLPKIYSSDVYNKVQRENVEEIRFRCSDTGLRKQEVINKYFPARSLAFDDSVASDAPHSTKQVHRHNSST</sequence>